<organism evidence="2 3">
    <name type="scientific">Mycolicibacterium fortuitum</name>
    <name type="common">Mycobacterium fortuitum</name>
    <dbReference type="NCBI Taxonomy" id="1766"/>
    <lineage>
        <taxon>Bacteria</taxon>
        <taxon>Bacillati</taxon>
        <taxon>Actinomycetota</taxon>
        <taxon>Actinomycetes</taxon>
        <taxon>Mycobacteriales</taxon>
        <taxon>Mycobacteriaceae</taxon>
        <taxon>Mycolicibacterium</taxon>
    </lineage>
</organism>
<dbReference type="Proteomes" id="UP000255389">
    <property type="component" value="Unassembled WGS sequence"/>
</dbReference>
<gene>
    <name evidence="2" type="ORF">NCTC1542_06772</name>
</gene>
<dbReference type="Pfam" id="PF00934">
    <property type="entry name" value="PE"/>
    <property type="match status" value="1"/>
</dbReference>
<protein>
    <submittedName>
        <fullName evidence="2">Pe-like protein</fullName>
    </submittedName>
</protein>
<dbReference type="Gene3D" id="1.10.287.850">
    <property type="entry name" value="HP0062-like domain"/>
    <property type="match status" value="1"/>
</dbReference>
<dbReference type="InterPro" id="IPR038332">
    <property type="entry name" value="PPE_sf"/>
</dbReference>
<proteinExistence type="predicted"/>
<feature type="domain" description="PE" evidence="1">
    <location>
        <begin position="17"/>
        <end position="92"/>
    </location>
</feature>
<name>A0A378WCS2_MYCFO</name>
<dbReference type="AlphaFoldDB" id="A0A378WCS2"/>
<accession>A0A378WCS2</accession>
<evidence type="ECO:0000313" key="3">
    <source>
        <dbReference type="Proteomes" id="UP000255389"/>
    </source>
</evidence>
<dbReference type="InterPro" id="IPR000084">
    <property type="entry name" value="PE-PGRS_N"/>
</dbReference>
<reference evidence="2 3" key="1">
    <citation type="submission" date="2018-06" db="EMBL/GenBank/DDBJ databases">
        <authorList>
            <consortium name="Pathogen Informatics"/>
            <person name="Doyle S."/>
        </authorList>
    </citation>
    <scope>NUCLEOTIDE SEQUENCE [LARGE SCALE GENOMIC DNA]</scope>
    <source>
        <strain evidence="2 3">NCTC1542</strain>
    </source>
</reference>
<sequence length="97" mass="9846">MMLRVDEEGLMQSGVRMIENASQGVLQTTATLLPATTIIPAGLDEVSALAALGFNTQAAALQAVNTFAQLHIGLWGGALIDSAGAYTGTDAAVATTV</sequence>
<dbReference type="EMBL" id="UGQY01000006">
    <property type="protein sequence ID" value="SUA31418.1"/>
    <property type="molecule type" value="Genomic_DNA"/>
</dbReference>
<evidence type="ECO:0000259" key="1">
    <source>
        <dbReference type="Pfam" id="PF00934"/>
    </source>
</evidence>
<evidence type="ECO:0000313" key="2">
    <source>
        <dbReference type="EMBL" id="SUA31418.1"/>
    </source>
</evidence>
<dbReference type="SUPFAM" id="SSF140459">
    <property type="entry name" value="PE/PPE dimer-like"/>
    <property type="match status" value="1"/>
</dbReference>